<accession>A0A7S0X547</accession>
<gene>
    <name evidence="2" type="ORF">MANT1106_LOCUS2562</name>
</gene>
<sequence>MDPNHFGQVGASYALELALAGHFGPDTEVVLVKSRVSEDSTRMLKDVDLVVCNAEGTLHDRINPLVRLLFSVVALKKRLWILNFSFFYPKKLGRTLRGIFKNAEHVAIRDSISAAIFKKTFHDIPFQRTADLTFTLPAGNLDAKQSAGFG</sequence>
<dbReference type="Pfam" id="PF04230">
    <property type="entry name" value="PS_pyruv_trans"/>
    <property type="match status" value="1"/>
</dbReference>
<feature type="domain" description="Polysaccharide pyruvyl transferase" evidence="1">
    <location>
        <begin position="12"/>
        <end position="137"/>
    </location>
</feature>
<dbReference type="EMBL" id="HBFC01004700">
    <property type="protein sequence ID" value="CAD8699880.1"/>
    <property type="molecule type" value="Transcribed_RNA"/>
</dbReference>
<evidence type="ECO:0000313" key="2">
    <source>
        <dbReference type="EMBL" id="CAD8699880.1"/>
    </source>
</evidence>
<organism evidence="2">
    <name type="scientific">Mantoniella antarctica</name>
    <dbReference type="NCBI Taxonomy" id="81844"/>
    <lineage>
        <taxon>Eukaryota</taxon>
        <taxon>Viridiplantae</taxon>
        <taxon>Chlorophyta</taxon>
        <taxon>Mamiellophyceae</taxon>
        <taxon>Mamiellales</taxon>
        <taxon>Mamiellaceae</taxon>
        <taxon>Mantoniella</taxon>
    </lineage>
</organism>
<dbReference type="InterPro" id="IPR007345">
    <property type="entry name" value="Polysacch_pyruvyl_Trfase"/>
</dbReference>
<dbReference type="AlphaFoldDB" id="A0A7S0X547"/>
<reference evidence="2" key="1">
    <citation type="submission" date="2021-01" db="EMBL/GenBank/DDBJ databases">
        <authorList>
            <person name="Corre E."/>
            <person name="Pelletier E."/>
            <person name="Niang G."/>
            <person name="Scheremetjew M."/>
            <person name="Finn R."/>
            <person name="Kale V."/>
            <person name="Holt S."/>
            <person name="Cochrane G."/>
            <person name="Meng A."/>
            <person name="Brown T."/>
            <person name="Cohen L."/>
        </authorList>
    </citation>
    <scope>NUCLEOTIDE SEQUENCE</scope>
    <source>
        <strain evidence="2">SL-175</strain>
    </source>
</reference>
<name>A0A7S0X547_9CHLO</name>
<proteinExistence type="predicted"/>
<protein>
    <recommendedName>
        <fullName evidence="1">Polysaccharide pyruvyl transferase domain-containing protein</fullName>
    </recommendedName>
</protein>
<evidence type="ECO:0000259" key="1">
    <source>
        <dbReference type="Pfam" id="PF04230"/>
    </source>
</evidence>